<feature type="region of interest" description="Disordered" evidence="1">
    <location>
        <begin position="82"/>
        <end position="158"/>
    </location>
</feature>
<sequence length="158" mass="18364">MYGTPNRCIRDASEEETEIADRPILLNDVAQLINDISVVAEKCNILARGSELVLGEYPLISMKVILEGHIKSLDEIDEKWRRKRKKKRQSRREEEGSEDSSTEFQLQEPLPAIINPEMTLRLPDDDFIPEPEKRLRMPSIEDDEELASRWPRYGDENN</sequence>
<proteinExistence type="predicted"/>
<keyword evidence="3" id="KW-1185">Reference proteome</keyword>
<comment type="caution">
    <text evidence="2">The sequence shown here is derived from an EMBL/GenBank/DDBJ whole genome shotgun (WGS) entry which is preliminary data.</text>
</comment>
<evidence type="ECO:0000313" key="3">
    <source>
        <dbReference type="Proteomes" id="UP001628156"/>
    </source>
</evidence>
<name>A0ABQ0DXJ4_9EUKA</name>
<gene>
    <name evidence="2" type="ORF">ENUP19_0344G0013</name>
</gene>
<accession>A0ABQ0DXJ4</accession>
<evidence type="ECO:0000256" key="1">
    <source>
        <dbReference type="SAM" id="MobiDB-lite"/>
    </source>
</evidence>
<reference evidence="2 3" key="1">
    <citation type="journal article" date="2019" name="PLoS Negl. Trop. Dis.">
        <title>Whole genome sequencing of Entamoeba nuttalli reveals mammalian host-related molecular signatures and a novel octapeptide-repeat surface protein.</title>
        <authorList>
            <person name="Tanaka M."/>
            <person name="Makiuchi T."/>
            <person name="Komiyama T."/>
            <person name="Shiina T."/>
            <person name="Osaki K."/>
            <person name="Tachibana H."/>
        </authorList>
    </citation>
    <scope>NUCLEOTIDE SEQUENCE [LARGE SCALE GENOMIC DNA]</scope>
    <source>
        <strain evidence="2 3">P19-061405</strain>
    </source>
</reference>
<organism evidence="2 3">
    <name type="scientific">Entamoeba nuttalli</name>
    <dbReference type="NCBI Taxonomy" id="412467"/>
    <lineage>
        <taxon>Eukaryota</taxon>
        <taxon>Amoebozoa</taxon>
        <taxon>Evosea</taxon>
        <taxon>Archamoebae</taxon>
        <taxon>Mastigamoebida</taxon>
        <taxon>Entamoebidae</taxon>
        <taxon>Entamoeba</taxon>
    </lineage>
</organism>
<evidence type="ECO:0000313" key="2">
    <source>
        <dbReference type="EMBL" id="GAB1227575.1"/>
    </source>
</evidence>
<dbReference type="Proteomes" id="UP001628156">
    <property type="component" value="Unassembled WGS sequence"/>
</dbReference>
<dbReference type="EMBL" id="BAAFRS010000344">
    <property type="protein sequence ID" value="GAB1227575.1"/>
    <property type="molecule type" value="Genomic_DNA"/>
</dbReference>
<protein>
    <submittedName>
        <fullName evidence="2">Uncharacterized protein</fullName>
    </submittedName>
</protein>